<protein>
    <submittedName>
        <fullName evidence="2">Flavin reductase</fullName>
    </submittedName>
</protein>
<dbReference type="AlphaFoldDB" id="A0A7V0LUN6"/>
<dbReference type="Proteomes" id="UP000886381">
    <property type="component" value="Unassembled WGS sequence"/>
</dbReference>
<dbReference type="SUPFAM" id="SSF50475">
    <property type="entry name" value="FMN-binding split barrel"/>
    <property type="match status" value="1"/>
</dbReference>
<dbReference type="InterPro" id="IPR002563">
    <property type="entry name" value="Flavin_Rdtase-like_dom"/>
</dbReference>
<comment type="caution">
    <text evidence="2">The sequence shown here is derived from an EMBL/GenBank/DDBJ whole genome shotgun (WGS) entry which is preliminary data.</text>
</comment>
<dbReference type="EMBL" id="DRDR01000093">
    <property type="protein sequence ID" value="HDL60254.1"/>
    <property type="molecule type" value="Genomic_DNA"/>
</dbReference>
<dbReference type="Pfam" id="PF01613">
    <property type="entry name" value="Flavin_Reduct"/>
    <property type="match status" value="1"/>
</dbReference>
<dbReference type="GO" id="GO:0010181">
    <property type="term" value="F:FMN binding"/>
    <property type="evidence" value="ECO:0007669"/>
    <property type="project" value="InterPro"/>
</dbReference>
<dbReference type="GO" id="GO:0016646">
    <property type="term" value="F:oxidoreductase activity, acting on the CH-NH group of donors, NAD or NADP as acceptor"/>
    <property type="evidence" value="ECO:0007669"/>
    <property type="project" value="UniProtKB-ARBA"/>
</dbReference>
<evidence type="ECO:0000313" key="2">
    <source>
        <dbReference type="EMBL" id="HDL60254.1"/>
    </source>
</evidence>
<feature type="domain" description="Flavin reductase like" evidence="1">
    <location>
        <begin position="6"/>
        <end position="64"/>
    </location>
</feature>
<dbReference type="Gene3D" id="2.30.110.10">
    <property type="entry name" value="Electron Transport, Fmn-binding Protein, Chain A"/>
    <property type="match status" value="1"/>
</dbReference>
<proteinExistence type="predicted"/>
<dbReference type="InterPro" id="IPR012349">
    <property type="entry name" value="Split_barrel_FMN-bd"/>
</dbReference>
<name>A0A7V0LUN6_UNCW3</name>
<organism evidence="2">
    <name type="scientific">candidate division WOR-3 bacterium</name>
    <dbReference type="NCBI Taxonomy" id="2052148"/>
    <lineage>
        <taxon>Bacteria</taxon>
        <taxon>Bacteria division WOR-3</taxon>
    </lineage>
</organism>
<reference evidence="2" key="1">
    <citation type="journal article" date="2020" name="mSystems">
        <title>Genome- and Community-Level Interaction Insights into Carbon Utilization and Element Cycling Functions of Hydrothermarchaeota in Hydrothermal Sediment.</title>
        <authorList>
            <person name="Zhou Z."/>
            <person name="Liu Y."/>
            <person name="Xu W."/>
            <person name="Pan J."/>
            <person name="Luo Z.H."/>
            <person name="Li M."/>
        </authorList>
    </citation>
    <scope>NUCLEOTIDE SEQUENCE [LARGE SCALE GENOMIC DNA]</scope>
    <source>
        <strain evidence="2">HyVt-28</strain>
    </source>
</reference>
<sequence length="74" mass="8608">MEDSKKISTPRVSNSVAYLECQLHAYFEAGDHYIITGKIIHAEADSRYFKNMWEDEPPLLFHFGSDIYGIIKRL</sequence>
<gene>
    <name evidence="2" type="ORF">ENH14_02235</name>
</gene>
<evidence type="ECO:0000259" key="1">
    <source>
        <dbReference type="Pfam" id="PF01613"/>
    </source>
</evidence>
<accession>A0A7V0LUN6</accession>